<dbReference type="Gene3D" id="1.25.40.10">
    <property type="entry name" value="Tetratricopeptide repeat domain"/>
    <property type="match status" value="1"/>
</dbReference>
<protein>
    <submittedName>
        <fullName evidence="2">Uncharacterized protein</fullName>
    </submittedName>
</protein>
<dbReference type="STRING" id="2518989.IMCC3088_743"/>
<dbReference type="AlphaFoldDB" id="F3L048"/>
<proteinExistence type="predicted"/>
<reference evidence="2 3" key="1">
    <citation type="journal article" date="2011" name="J. Bacteriol.">
        <title>Genome sequence of strain IMCC3088, a proteorhodopsin-containing marine bacterium belonging to the OM60/NOR5 clade.</title>
        <authorList>
            <person name="Jang Y."/>
            <person name="Oh H.M."/>
            <person name="Kang I."/>
            <person name="Lee K."/>
            <person name="Yang S.J."/>
            <person name="Cho J.C."/>
        </authorList>
    </citation>
    <scope>NUCLEOTIDE SEQUENCE [LARGE SCALE GENOMIC DNA]</scope>
    <source>
        <strain evidence="2 3">IMCC3088</strain>
    </source>
</reference>
<dbReference type="EMBL" id="AEIG01000019">
    <property type="protein sequence ID" value="EGG30261.1"/>
    <property type="molecule type" value="Genomic_DNA"/>
</dbReference>
<organism evidence="2 3">
    <name type="scientific">Aequoribacter fuscus</name>
    <dbReference type="NCBI Taxonomy" id="2518989"/>
    <lineage>
        <taxon>Bacteria</taxon>
        <taxon>Pseudomonadati</taxon>
        <taxon>Pseudomonadota</taxon>
        <taxon>Gammaproteobacteria</taxon>
        <taxon>Cellvibrionales</taxon>
        <taxon>Halieaceae</taxon>
        <taxon>Aequoribacter</taxon>
    </lineage>
</organism>
<sequence>MVCVQRAGILVLFTLLAACETPAPKQGDTRTPSLPQAVEVQRPLSPAYLRLLDEGQQQLNAGQIADAIATFERAQRIHADNARVYVALSQAYSKAGDRRASVAMAERGLLYCKDLDRCRVLRKLAGG</sequence>
<evidence type="ECO:0000256" key="1">
    <source>
        <dbReference type="SAM" id="SignalP"/>
    </source>
</evidence>
<dbReference type="InterPro" id="IPR011990">
    <property type="entry name" value="TPR-like_helical_dom_sf"/>
</dbReference>
<accession>F3L048</accession>
<dbReference type="SUPFAM" id="SSF48452">
    <property type="entry name" value="TPR-like"/>
    <property type="match status" value="1"/>
</dbReference>
<keyword evidence="1" id="KW-0732">Signal</keyword>
<feature type="signal peptide" evidence="1">
    <location>
        <begin position="1"/>
        <end position="17"/>
    </location>
</feature>
<evidence type="ECO:0000313" key="3">
    <source>
        <dbReference type="Proteomes" id="UP000005615"/>
    </source>
</evidence>
<gene>
    <name evidence="2" type="ORF">IMCC3088_743</name>
</gene>
<comment type="caution">
    <text evidence="2">The sequence shown here is derived from an EMBL/GenBank/DDBJ whole genome shotgun (WGS) entry which is preliminary data.</text>
</comment>
<dbReference type="RefSeq" id="WP_009575068.1">
    <property type="nucleotide sequence ID" value="NZ_AEIG01000019.1"/>
</dbReference>
<feature type="chain" id="PRO_5003298510" evidence="1">
    <location>
        <begin position="18"/>
        <end position="127"/>
    </location>
</feature>
<evidence type="ECO:0000313" key="2">
    <source>
        <dbReference type="EMBL" id="EGG30261.1"/>
    </source>
</evidence>
<dbReference type="Proteomes" id="UP000005615">
    <property type="component" value="Unassembled WGS sequence"/>
</dbReference>
<keyword evidence="3" id="KW-1185">Reference proteome</keyword>
<name>F3L048_9GAMM</name>
<dbReference type="PROSITE" id="PS51257">
    <property type="entry name" value="PROKAR_LIPOPROTEIN"/>
    <property type="match status" value="1"/>
</dbReference>